<accession>A0A120CWF9</accession>
<reference evidence="14 15" key="1">
    <citation type="submission" date="2015-10" db="EMBL/GenBank/DDBJ databases">
        <title>Transcriptomic analysis of a linuron degrading triple-species bacterial consortium.</title>
        <authorList>
            <person name="Albers P."/>
        </authorList>
    </citation>
    <scope>NUCLEOTIDE SEQUENCE [LARGE SCALE GENOMIC DNA]</scope>
    <source>
        <strain evidence="14 15">WDL6</strain>
    </source>
</reference>
<dbReference type="OrthoDB" id="9766423at2"/>
<dbReference type="EMBL" id="LMTR01000045">
    <property type="protein sequence ID" value="KWT69329.1"/>
    <property type="molecule type" value="Genomic_DNA"/>
</dbReference>
<keyword evidence="7 13" id="KW-0808">Transferase</keyword>
<dbReference type="PANTHER" id="PTHR42724:SF1">
    <property type="entry name" value="TETRAACYLDISACCHARIDE 4'-KINASE, MITOCHONDRIAL-RELATED"/>
    <property type="match status" value="1"/>
</dbReference>
<name>A0A120CWF9_HYPSL</name>
<sequence length="354" mass="38700">MPLEEPVWWYAKPDDVRRRLLTPVSWLYGWIAERRYYRQQPYRSRLPVICVGNFTAGGTGKTPLSLAIARMLLDRGERPVFLSRGFGGKTRGPAWVENVADAARLYGDEPLLLAAVAPTMIARDRREGVIAIENDPRPFTAVIMDDGLQNPAIAKNLSIALIDGKRGIGNGEVIPAGPLRAPFDFQIGLADVIIVRDPPEKAPTSGINAILRDGFPGPVLEAHVTASGETAWIAQQPLLAFAGIANPRRFYRLLEKLGGNLVDAQSFADHHPFTAAEAVRLLEQAATSNALLVTTEKDFARLKGNPALAELAAKTRTVPIEMRIAQQDTPMLQSMIDDAIKASTHRQRPPLPSA</sequence>
<keyword evidence="11 13" id="KW-0443">Lipid metabolism</keyword>
<dbReference type="SUPFAM" id="SSF52540">
    <property type="entry name" value="P-loop containing nucleoside triphosphate hydrolases"/>
    <property type="match status" value="1"/>
</dbReference>
<keyword evidence="6 13" id="KW-0441">Lipid A biosynthesis</keyword>
<keyword evidence="10 13" id="KW-0067">ATP-binding</keyword>
<keyword evidence="15" id="KW-1185">Reference proteome</keyword>
<evidence type="ECO:0000256" key="8">
    <source>
        <dbReference type="ARBA" id="ARBA00022741"/>
    </source>
</evidence>
<proteinExistence type="inferred from homology"/>
<dbReference type="GO" id="GO:0009029">
    <property type="term" value="F:lipid-A 4'-kinase activity"/>
    <property type="evidence" value="ECO:0007669"/>
    <property type="project" value="UniProtKB-UniRule"/>
</dbReference>
<evidence type="ECO:0000256" key="1">
    <source>
        <dbReference type="ARBA" id="ARBA00002274"/>
    </source>
</evidence>
<evidence type="ECO:0000256" key="4">
    <source>
        <dbReference type="ARBA" id="ARBA00016436"/>
    </source>
</evidence>
<evidence type="ECO:0000256" key="13">
    <source>
        <dbReference type="HAMAP-Rule" id="MF_00409"/>
    </source>
</evidence>
<evidence type="ECO:0000256" key="3">
    <source>
        <dbReference type="ARBA" id="ARBA00012071"/>
    </source>
</evidence>
<dbReference type="PANTHER" id="PTHR42724">
    <property type="entry name" value="TETRAACYLDISACCHARIDE 4'-KINASE"/>
    <property type="match status" value="1"/>
</dbReference>
<dbReference type="GO" id="GO:0005886">
    <property type="term" value="C:plasma membrane"/>
    <property type="evidence" value="ECO:0007669"/>
    <property type="project" value="TreeGrafter"/>
</dbReference>
<comment type="caution">
    <text evidence="14">The sequence shown here is derived from an EMBL/GenBank/DDBJ whole genome shotgun (WGS) entry which is preliminary data.</text>
</comment>
<evidence type="ECO:0000256" key="10">
    <source>
        <dbReference type="ARBA" id="ARBA00022840"/>
    </source>
</evidence>
<dbReference type="NCBIfam" id="TIGR00682">
    <property type="entry name" value="lpxK"/>
    <property type="match status" value="1"/>
</dbReference>
<comment type="pathway">
    <text evidence="2 13">Glycolipid biosynthesis; lipid IV(A) biosynthesis; lipid IV(A) from (3R)-3-hydroxytetradecanoyl-[acyl-carrier-protein] and UDP-N-acetyl-alpha-D-glucosamine: step 6/6.</text>
</comment>
<evidence type="ECO:0000256" key="9">
    <source>
        <dbReference type="ARBA" id="ARBA00022777"/>
    </source>
</evidence>
<keyword evidence="5 13" id="KW-0444">Lipid biosynthesis</keyword>
<dbReference type="InterPro" id="IPR003758">
    <property type="entry name" value="LpxK"/>
</dbReference>
<feature type="binding site" evidence="13">
    <location>
        <begin position="55"/>
        <end position="62"/>
    </location>
    <ligand>
        <name>ATP</name>
        <dbReference type="ChEBI" id="CHEBI:30616"/>
    </ligand>
</feature>
<evidence type="ECO:0000313" key="14">
    <source>
        <dbReference type="EMBL" id="KWT69329.1"/>
    </source>
</evidence>
<gene>
    <name evidence="13" type="primary">lpxK</name>
    <name evidence="14" type="ORF">APY04_1412</name>
</gene>
<keyword evidence="9 13" id="KW-0418">Kinase</keyword>
<comment type="catalytic activity">
    <reaction evidence="13">
        <text>a lipid A disaccharide + ATP = a lipid IVA + ADP + H(+)</text>
        <dbReference type="Rhea" id="RHEA:67840"/>
        <dbReference type="ChEBI" id="CHEBI:15378"/>
        <dbReference type="ChEBI" id="CHEBI:30616"/>
        <dbReference type="ChEBI" id="CHEBI:176343"/>
        <dbReference type="ChEBI" id="CHEBI:176425"/>
        <dbReference type="ChEBI" id="CHEBI:456216"/>
        <dbReference type="EC" id="2.7.1.130"/>
    </reaction>
</comment>
<evidence type="ECO:0000256" key="2">
    <source>
        <dbReference type="ARBA" id="ARBA00004870"/>
    </source>
</evidence>
<organism evidence="14 15">
    <name type="scientific">Hyphomicrobium sulfonivorans</name>
    <dbReference type="NCBI Taxonomy" id="121290"/>
    <lineage>
        <taxon>Bacteria</taxon>
        <taxon>Pseudomonadati</taxon>
        <taxon>Pseudomonadota</taxon>
        <taxon>Alphaproteobacteria</taxon>
        <taxon>Hyphomicrobiales</taxon>
        <taxon>Hyphomicrobiaceae</taxon>
        <taxon>Hyphomicrobium</taxon>
    </lineage>
</organism>
<dbReference type="EC" id="2.7.1.130" evidence="3 13"/>
<dbReference type="GO" id="GO:0005524">
    <property type="term" value="F:ATP binding"/>
    <property type="evidence" value="ECO:0007669"/>
    <property type="project" value="UniProtKB-UniRule"/>
</dbReference>
<dbReference type="STRING" id="121290.APY04_1412"/>
<comment type="similarity">
    <text evidence="13">Belongs to the LpxK family.</text>
</comment>
<dbReference type="Pfam" id="PF02606">
    <property type="entry name" value="LpxK"/>
    <property type="match status" value="1"/>
</dbReference>
<dbReference type="InterPro" id="IPR027417">
    <property type="entry name" value="P-loop_NTPase"/>
</dbReference>
<evidence type="ECO:0000256" key="12">
    <source>
        <dbReference type="ARBA" id="ARBA00029757"/>
    </source>
</evidence>
<dbReference type="PATRIC" id="fig|121290.4.peg.2648"/>
<comment type="function">
    <text evidence="1 13">Transfers the gamma-phosphate of ATP to the 4'-position of a tetraacyldisaccharide 1-phosphate intermediate (termed DS-1-P) to form tetraacyldisaccharide 1,4'-bis-phosphate (lipid IVA).</text>
</comment>
<dbReference type="GO" id="GO:0009245">
    <property type="term" value="P:lipid A biosynthetic process"/>
    <property type="evidence" value="ECO:0007669"/>
    <property type="project" value="UniProtKB-UniRule"/>
</dbReference>
<keyword evidence="8 13" id="KW-0547">Nucleotide-binding</keyword>
<dbReference type="HAMAP" id="MF_00409">
    <property type="entry name" value="LpxK"/>
    <property type="match status" value="1"/>
</dbReference>
<dbReference type="GO" id="GO:0009244">
    <property type="term" value="P:lipopolysaccharide core region biosynthetic process"/>
    <property type="evidence" value="ECO:0007669"/>
    <property type="project" value="TreeGrafter"/>
</dbReference>
<dbReference type="UniPathway" id="UPA00359">
    <property type="reaction ID" value="UER00482"/>
</dbReference>
<evidence type="ECO:0000256" key="5">
    <source>
        <dbReference type="ARBA" id="ARBA00022516"/>
    </source>
</evidence>
<dbReference type="Proteomes" id="UP000059074">
    <property type="component" value="Unassembled WGS sequence"/>
</dbReference>
<evidence type="ECO:0000256" key="6">
    <source>
        <dbReference type="ARBA" id="ARBA00022556"/>
    </source>
</evidence>
<protein>
    <recommendedName>
        <fullName evidence="4 13">Tetraacyldisaccharide 4'-kinase</fullName>
        <ecNumber evidence="3 13">2.7.1.130</ecNumber>
    </recommendedName>
    <alternativeName>
        <fullName evidence="12 13">Lipid A 4'-kinase</fullName>
    </alternativeName>
</protein>
<dbReference type="RefSeq" id="WP_068460987.1">
    <property type="nucleotide sequence ID" value="NZ_LMTR01000045.1"/>
</dbReference>
<dbReference type="AlphaFoldDB" id="A0A120CWF9"/>
<evidence type="ECO:0000256" key="11">
    <source>
        <dbReference type="ARBA" id="ARBA00023098"/>
    </source>
</evidence>
<evidence type="ECO:0000313" key="15">
    <source>
        <dbReference type="Proteomes" id="UP000059074"/>
    </source>
</evidence>
<evidence type="ECO:0000256" key="7">
    <source>
        <dbReference type="ARBA" id="ARBA00022679"/>
    </source>
</evidence>